<name>A0AAW0FTV2_9APHY</name>
<dbReference type="AlphaFoldDB" id="A0AAW0FTV2"/>
<gene>
    <name evidence="1" type="ORF">QCA50_013377</name>
</gene>
<organism evidence="1 2">
    <name type="scientific">Cerrena zonata</name>
    <dbReference type="NCBI Taxonomy" id="2478898"/>
    <lineage>
        <taxon>Eukaryota</taxon>
        <taxon>Fungi</taxon>
        <taxon>Dikarya</taxon>
        <taxon>Basidiomycota</taxon>
        <taxon>Agaricomycotina</taxon>
        <taxon>Agaricomycetes</taxon>
        <taxon>Polyporales</taxon>
        <taxon>Cerrenaceae</taxon>
        <taxon>Cerrena</taxon>
    </lineage>
</organism>
<evidence type="ECO:0000313" key="2">
    <source>
        <dbReference type="Proteomes" id="UP001385951"/>
    </source>
</evidence>
<dbReference type="Proteomes" id="UP001385951">
    <property type="component" value="Unassembled WGS sequence"/>
</dbReference>
<dbReference type="EMBL" id="JASBNA010000030">
    <property type="protein sequence ID" value="KAK7683542.1"/>
    <property type="molecule type" value="Genomic_DNA"/>
</dbReference>
<reference evidence="1 2" key="1">
    <citation type="submission" date="2022-09" db="EMBL/GenBank/DDBJ databases">
        <authorList>
            <person name="Palmer J.M."/>
        </authorList>
    </citation>
    <scope>NUCLEOTIDE SEQUENCE [LARGE SCALE GENOMIC DNA]</scope>
    <source>
        <strain evidence="1 2">DSM 7382</strain>
    </source>
</reference>
<comment type="caution">
    <text evidence="1">The sequence shown here is derived from an EMBL/GenBank/DDBJ whole genome shotgun (WGS) entry which is preliminary data.</text>
</comment>
<proteinExistence type="predicted"/>
<evidence type="ECO:0000313" key="1">
    <source>
        <dbReference type="EMBL" id="KAK7683542.1"/>
    </source>
</evidence>
<protein>
    <submittedName>
        <fullName evidence="1">Uncharacterized protein</fullName>
    </submittedName>
</protein>
<dbReference type="Gene3D" id="3.40.50.720">
    <property type="entry name" value="NAD(P)-binding Rossmann-like Domain"/>
    <property type="match status" value="1"/>
</dbReference>
<accession>A0AAW0FTV2</accession>
<keyword evidence="2" id="KW-1185">Reference proteome</keyword>
<sequence>MVKGCIQLGLVPDINNTVNMVPVDHVARSTALAAIAPLRDHRSHLSVLHVAAHPRPTFNDFLSSLARYGFPTKRAEYLVWRTQLEKHVMEIQDNALFPLLHFVLDDLPTSTKAPELNDANMRELLAPHMTQTNGTVDDELMGKYLAWLIAAAFLPAPTNENPEKPLPQLANLSLAKAVGRSGN</sequence>